<proteinExistence type="predicted"/>
<organism evidence="2 4">
    <name type="scientific">Trichuris suis</name>
    <name type="common">pig whipworm</name>
    <dbReference type="NCBI Taxonomy" id="68888"/>
    <lineage>
        <taxon>Eukaryota</taxon>
        <taxon>Metazoa</taxon>
        <taxon>Ecdysozoa</taxon>
        <taxon>Nematoda</taxon>
        <taxon>Enoplea</taxon>
        <taxon>Dorylaimia</taxon>
        <taxon>Trichinellida</taxon>
        <taxon>Trichuridae</taxon>
        <taxon>Trichuris</taxon>
    </lineage>
</organism>
<reference evidence="2 4" key="1">
    <citation type="journal article" date="2014" name="Nat. Genet.">
        <title>Genome and transcriptome of the porcine whipworm Trichuris suis.</title>
        <authorList>
            <person name="Jex A.R."/>
            <person name="Nejsum P."/>
            <person name="Schwarz E.M."/>
            <person name="Hu L."/>
            <person name="Young N.D."/>
            <person name="Hall R.S."/>
            <person name="Korhonen P.K."/>
            <person name="Liao S."/>
            <person name="Thamsborg S."/>
            <person name="Xia J."/>
            <person name="Xu P."/>
            <person name="Wang S."/>
            <person name="Scheerlinck J.P."/>
            <person name="Hofmann A."/>
            <person name="Sternberg P.W."/>
            <person name="Wang J."/>
            <person name="Gasser R.B."/>
        </authorList>
    </citation>
    <scope>NUCLEOTIDE SEQUENCE [LARGE SCALE GENOMIC DNA]</scope>
    <source>
        <strain evidence="3">DCEP-RM93F</strain>
        <strain evidence="2">DCEP-RM93M</strain>
    </source>
</reference>
<dbReference type="AlphaFoldDB" id="A0A085LTN3"/>
<evidence type="ECO:0000256" key="1">
    <source>
        <dbReference type="SAM" id="Phobius"/>
    </source>
</evidence>
<keyword evidence="1" id="KW-0812">Transmembrane</keyword>
<evidence type="ECO:0000313" key="2">
    <source>
        <dbReference type="EMBL" id="KFD48329.1"/>
    </source>
</evidence>
<evidence type="ECO:0000313" key="3">
    <source>
        <dbReference type="EMBL" id="KFD64490.1"/>
    </source>
</evidence>
<feature type="transmembrane region" description="Helical" evidence="1">
    <location>
        <begin position="52"/>
        <end position="72"/>
    </location>
</feature>
<dbReference type="Proteomes" id="UP000030764">
    <property type="component" value="Unassembled WGS sequence"/>
</dbReference>
<accession>A0A085LTN3</accession>
<evidence type="ECO:0000313" key="4">
    <source>
        <dbReference type="Proteomes" id="UP000030764"/>
    </source>
</evidence>
<keyword evidence="1" id="KW-1133">Transmembrane helix</keyword>
<gene>
    <name evidence="2" type="ORF">M513_10821</name>
    <name evidence="3" type="ORF">M514_10821</name>
</gene>
<dbReference type="EMBL" id="KL363297">
    <property type="protein sequence ID" value="KFD48329.1"/>
    <property type="molecule type" value="Genomic_DNA"/>
</dbReference>
<dbReference type="Proteomes" id="UP000030758">
    <property type="component" value="Unassembled WGS sequence"/>
</dbReference>
<sequence length="87" mass="10204">MRSFWVQDDWPQPIDRGDDWPQGRLTAGTIDRSRLAARTIDRRQFAAAERKVFCFFSLLFNFPVFAVIPLSFRVQDDWPQLIGRGDD</sequence>
<dbReference type="EMBL" id="KL367555">
    <property type="protein sequence ID" value="KFD64490.1"/>
    <property type="molecule type" value="Genomic_DNA"/>
</dbReference>
<keyword evidence="4" id="KW-1185">Reference proteome</keyword>
<keyword evidence="1" id="KW-0472">Membrane</keyword>
<protein>
    <submittedName>
        <fullName evidence="2">Uncharacterized protein</fullName>
    </submittedName>
</protein>
<name>A0A085LTN3_9BILA</name>